<dbReference type="EMBL" id="WBVT01000028">
    <property type="protein sequence ID" value="KAB7789892.1"/>
    <property type="molecule type" value="Genomic_DNA"/>
</dbReference>
<dbReference type="CDD" id="cd02440">
    <property type="entry name" value="AdoMet_MTases"/>
    <property type="match status" value="1"/>
</dbReference>
<dbReference type="InterPro" id="IPR029063">
    <property type="entry name" value="SAM-dependent_MTases_sf"/>
</dbReference>
<keyword evidence="3" id="KW-0949">S-adenosyl-L-methionine</keyword>
<dbReference type="AlphaFoldDB" id="A0A6I1GGR1"/>
<reference evidence="6 7" key="1">
    <citation type="submission" date="2019-09" db="EMBL/GenBank/DDBJ databases">
        <title>Characterization of the phylogenetic diversity of two novel species belonging to the genus Bifidobacterium: Bifidobacterium cebidarum sp. nov. and Bifidobacterium leontopitheci sp. nov.</title>
        <authorList>
            <person name="Lugli G.A."/>
            <person name="Duranti S."/>
            <person name="Milani C."/>
            <person name="Turroni F."/>
            <person name="Ventura M."/>
        </authorList>
    </citation>
    <scope>NUCLEOTIDE SEQUENCE [LARGE SCALE GENOMIC DNA]</scope>
    <source>
        <strain evidence="6 7">LMG 31471</strain>
    </source>
</reference>
<dbReference type="PANTHER" id="PTHR18895">
    <property type="entry name" value="HEMK METHYLTRANSFERASE"/>
    <property type="match status" value="1"/>
</dbReference>
<evidence type="ECO:0000256" key="2">
    <source>
        <dbReference type="ARBA" id="ARBA00022679"/>
    </source>
</evidence>
<dbReference type="RefSeq" id="WP_193312400.1">
    <property type="nucleotide sequence ID" value="NZ_JBHSKZ010000018.1"/>
</dbReference>
<dbReference type="InterPro" id="IPR040758">
    <property type="entry name" value="PrmC_N"/>
</dbReference>
<evidence type="ECO:0000256" key="4">
    <source>
        <dbReference type="SAM" id="MobiDB-lite"/>
    </source>
</evidence>
<dbReference type="Pfam" id="PF17827">
    <property type="entry name" value="PrmC_N"/>
    <property type="match status" value="2"/>
</dbReference>
<dbReference type="InterPro" id="IPR004556">
    <property type="entry name" value="HemK-like"/>
</dbReference>
<dbReference type="InterPro" id="IPR019874">
    <property type="entry name" value="RF_methyltr_PrmC"/>
</dbReference>
<sequence length="349" mass="37414">MSLEEMIRDAAGRLREAGVDTPEHDAKMLLAEAVGCELHDIDKALLMGDDLTALTPSAPAPAVVVPSAPAPTGGVSDPSSPAPADGGCQREPTGGGPGEAGDSRQSAATPLDRFHSMVSRRAAREPLQYIVGHAPFRYLDLAVGPGVFIPRPETETVVQAGLDWITQNRLYAPRVVDLCAGSGAIGLSVVTEVRGAEVWAVELSPEAYRWTERNRETVAKRDPSAGYNYHLEQADATSPFTLPQLDGTIDIVITNPPYVPLAQIPEQPEVRDHDPDMALYGGSLDGALIPERIIERAARLLRSGGALVMEHDISQGDRLVAFAQANGFDQARTENDWTGRPRYLFAVKA</sequence>
<keyword evidence="7" id="KW-1185">Reference proteome</keyword>
<evidence type="ECO:0000313" key="6">
    <source>
        <dbReference type="EMBL" id="KAB7789892.1"/>
    </source>
</evidence>
<keyword evidence="1 6" id="KW-0489">Methyltransferase</keyword>
<keyword evidence="2 6" id="KW-0808">Transferase</keyword>
<gene>
    <name evidence="6" type="ORF">F7D09_1616</name>
</gene>
<dbReference type="InterPro" id="IPR002052">
    <property type="entry name" value="DNA_methylase_N6_adenine_CS"/>
</dbReference>
<evidence type="ECO:0000256" key="3">
    <source>
        <dbReference type="ARBA" id="ARBA00022691"/>
    </source>
</evidence>
<accession>A0A6I1GGR1</accession>
<protein>
    <submittedName>
        <fullName evidence="6">Protein-(Glutamine-N5) methyltransferase, release factor-specific</fullName>
    </submittedName>
</protein>
<dbReference type="Pfam" id="PF03602">
    <property type="entry name" value="Cons_hypoth95"/>
    <property type="match status" value="1"/>
</dbReference>
<proteinExistence type="predicted"/>
<dbReference type="GO" id="GO:0008276">
    <property type="term" value="F:protein methyltransferase activity"/>
    <property type="evidence" value="ECO:0007669"/>
    <property type="project" value="InterPro"/>
</dbReference>
<dbReference type="PANTHER" id="PTHR18895:SF74">
    <property type="entry name" value="MTRF1L RELEASE FACTOR GLUTAMINE METHYLTRANSFERASE"/>
    <property type="match status" value="1"/>
</dbReference>
<evidence type="ECO:0000259" key="5">
    <source>
        <dbReference type="Pfam" id="PF17827"/>
    </source>
</evidence>
<dbReference type="GO" id="GO:0003676">
    <property type="term" value="F:nucleic acid binding"/>
    <property type="evidence" value="ECO:0007669"/>
    <property type="project" value="InterPro"/>
</dbReference>
<comment type="caution">
    <text evidence="6">The sequence shown here is derived from an EMBL/GenBank/DDBJ whole genome shotgun (WGS) entry which is preliminary data.</text>
</comment>
<feature type="domain" description="Release factor glutamine methyltransferase N-terminal" evidence="5">
    <location>
        <begin position="5"/>
        <end position="40"/>
    </location>
</feature>
<dbReference type="Proteomes" id="UP000441772">
    <property type="component" value="Unassembled WGS sequence"/>
</dbReference>
<dbReference type="GO" id="GO:0032259">
    <property type="term" value="P:methylation"/>
    <property type="evidence" value="ECO:0007669"/>
    <property type="project" value="UniProtKB-KW"/>
</dbReference>
<dbReference type="NCBIfam" id="TIGR03534">
    <property type="entry name" value="RF_mod_PrmC"/>
    <property type="match status" value="1"/>
</dbReference>
<dbReference type="Gene3D" id="1.10.8.10">
    <property type="entry name" value="DNA helicase RuvA subunit, C-terminal domain"/>
    <property type="match status" value="1"/>
</dbReference>
<dbReference type="PROSITE" id="PS00092">
    <property type="entry name" value="N6_MTASE"/>
    <property type="match status" value="1"/>
</dbReference>
<organism evidence="6 7">
    <name type="scientific">Bifidobacterium leontopitheci</name>
    <dbReference type="NCBI Taxonomy" id="2650774"/>
    <lineage>
        <taxon>Bacteria</taxon>
        <taxon>Bacillati</taxon>
        <taxon>Actinomycetota</taxon>
        <taxon>Actinomycetes</taxon>
        <taxon>Bifidobacteriales</taxon>
        <taxon>Bifidobacteriaceae</taxon>
        <taxon>Bifidobacterium</taxon>
    </lineage>
</organism>
<dbReference type="InterPro" id="IPR050320">
    <property type="entry name" value="N5-glutamine_MTase"/>
</dbReference>
<name>A0A6I1GGR1_9BIFI</name>
<feature type="region of interest" description="Disordered" evidence="4">
    <location>
        <begin position="64"/>
        <end position="108"/>
    </location>
</feature>
<feature type="domain" description="Release factor glutamine methyltransferase N-terminal" evidence="5">
    <location>
        <begin position="110"/>
        <end position="132"/>
    </location>
</feature>
<dbReference type="Gene3D" id="3.40.50.150">
    <property type="entry name" value="Vaccinia Virus protein VP39"/>
    <property type="match status" value="1"/>
</dbReference>
<evidence type="ECO:0000313" key="7">
    <source>
        <dbReference type="Proteomes" id="UP000441772"/>
    </source>
</evidence>
<dbReference type="NCBIfam" id="TIGR00536">
    <property type="entry name" value="hemK_fam"/>
    <property type="match status" value="1"/>
</dbReference>
<dbReference type="SUPFAM" id="SSF53335">
    <property type="entry name" value="S-adenosyl-L-methionine-dependent methyltransferases"/>
    <property type="match status" value="1"/>
</dbReference>
<evidence type="ECO:0000256" key="1">
    <source>
        <dbReference type="ARBA" id="ARBA00022603"/>
    </source>
</evidence>